<evidence type="ECO:0000256" key="1">
    <source>
        <dbReference type="SAM" id="Phobius"/>
    </source>
</evidence>
<sequence>MIQETINRTTPKIYEKKKKKNKSRFWLDLQELSIYLSVTKLLLVWIFSANFVVFSRETLLRSFIDLSLHMIHACINIHHYMYGDTNITFNLNVICCEEESQWVDGYHMLFSLKIRQSLVYIILPT</sequence>
<feature type="transmembrane region" description="Helical" evidence="1">
    <location>
        <begin position="32"/>
        <end position="54"/>
    </location>
</feature>
<gene>
    <name evidence="2" type="ORF">ISN44_As05g034920</name>
</gene>
<name>A0A8T2DLN6_ARASU</name>
<dbReference type="AlphaFoldDB" id="A0A8T2DLN6"/>
<reference evidence="2 3" key="1">
    <citation type="submission" date="2020-12" db="EMBL/GenBank/DDBJ databases">
        <title>Concerted genomic and epigenomic changes stabilize Arabidopsis allopolyploids.</title>
        <authorList>
            <person name="Chen Z."/>
        </authorList>
    </citation>
    <scope>NUCLEOTIDE SEQUENCE [LARGE SCALE GENOMIC DNA]</scope>
    <source>
        <strain evidence="2">As9502</strain>
        <tissue evidence="2">Leaf</tissue>
    </source>
</reference>
<keyword evidence="1" id="KW-1133">Transmembrane helix</keyword>
<organism evidence="2 3">
    <name type="scientific">Arabidopsis suecica</name>
    <name type="common">Swedish thale-cress</name>
    <name type="synonym">Cardaminopsis suecica</name>
    <dbReference type="NCBI Taxonomy" id="45249"/>
    <lineage>
        <taxon>Eukaryota</taxon>
        <taxon>Viridiplantae</taxon>
        <taxon>Streptophyta</taxon>
        <taxon>Embryophyta</taxon>
        <taxon>Tracheophyta</taxon>
        <taxon>Spermatophyta</taxon>
        <taxon>Magnoliopsida</taxon>
        <taxon>eudicotyledons</taxon>
        <taxon>Gunneridae</taxon>
        <taxon>Pentapetalae</taxon>
        <taxon>rosids</taxon>
        <taxon>malvids</taxon>
        <taxon>Brassicales</taxon>
        <taxon>Brassicaceae</taxon>
        <taxon>Camelineae</taxon>
        <taxon>Arabidopsis</taxon>
    </lineage>
</organism>
<proteinExistence type="predicted"/>
<keyword evidence="1" id="KW-0812">Transmembrane</keyword>
<evidence type="ECO:0000313" key="3">
    <source>
        <dbReference type="Proteomes" id="UP000694251"/>
    </source>
</evidence>
<accession>A0A8T2DLN6</accession>
<comment type="caution">
    <text evidence="2">The sequence shown here is derived from an EMBL/GenBank/DDBJ whole genome shotgun (WGS) entry which is preliminary data.</text>
</comment>
<dbReference type="Proteomes" id="UP000694251">
    <property type="component" value="Chromosome 5"/>
</dbReference>
<dbReference type="EMBL" id="JAEFBJ010000005">
    <property type="protein sequence ID" value="KAG7611392.1"/>
    <property type="molecule type" value="Genomic_DNA"/>
</dbReference>
<keyword evidence="3" id="KW-1185">Reference proteome</keyword>
<keyword evidence="1" id="KW-0472">Membrane</keyword>
<protein>
    <submittedName>
        <fullName evidence="2">Uncharacterized protein</fullName>
    </submittedName>
</protein>
<evidence type="ECO:0000313" key="2">
    <source>
        <dbReference type="EMBL" id="KAG7611392.1"/>
    </source>
</evidence>